<dbReference type="OMA" id="PHVTMSG"/>
<dbReference type="RefSeq" id="XP_007655774.2">
    <property type="nucleotide sequence ID" value="XM_007657584.4"/>
</dbReference>
<dbReference type="FunCoup" id="F7FW76">
    <property type="interactions" value="736"/>
</dbReference>
<dbReference type="HOGENOM" id="CLU_050701_0_0_1"/>
<dbReference type="Proteomes" id="UP000002279">
    <property type="component" value="Unplaced"/>
</dbReference>
<dbReference type="GO" id="GO:0000281">
    <property type="term" value="P:mitotic cytokinesis"/>
    <property type="evidence" value="ECO:0000318"/>
    <property type="project" value="GO_Central"/>
</dbReference>
<feature type="compositionally biased region" description="Low complexity" evidence="12">
    <location>
        <begin position="261"/>
        <end position="275"/>
    </location>
</feature>
<accession>F7FW76</accession>
<dbReference type="GO" id="GO:0003677">
    <property type="term" value="F:DNA binding"/>
    <property type="evidence" value="ECO:0007669"/>
    <property type="project" value="UniProtKB-KW"/>
</dbReference>
<feature type="compositionally biased region" description="Basic and acidic residues" evidence="12">
    <location>
        <begin position="322"/>
        <end position="335"/>
    </location>
</feature>
<evidence type="ECO:0000256" key="4">
    <source>
        <dbReference type="ARBA" id="ARBA00022490"/>
    </source>
</evidence>
<organism evidence="13 14">
    <name type="scientific">Ornithorhynchus anatinus</name>
    <name type="common">Duckbill platypus</name>
    <dbReference type="NCBI Taxonomy" id="9258"/>
    <lineage>
        <taxon>Eukaryota</taxon>
        <taxon>Metazoa</taxon>
        <taxon>Chordata</taxon>
        <taxon>Craniata</taxon>
        <taxon>Vertebrata</taxon>
        <taxon>Euteleostomi</taxon>
        <taxon>Mammalia</taxon>
        <taxon>Monotremata</taxon>
        <taxon>Ornithorhynchidae</taxon>
        <taxon>Ornithorhynchus</taxon>
    </lineage>
</organism>
<name>F7FW76_ORNAN</name>
<dbReference type="GeneID" id="100091673"/>
<keyword evidence="8" id="KW-0238">DNA-binding</keyword>
<protein>
    <submittedName>
        <fullName evidence="13">Nucleolar and spindle associated protein 1</fullName>
    </submittedName>
</protein>
<keyword evidence="4" id="KW-0963">Cytoplasm</keyword>
<dbReference type="GO" id="GO:0040001">
    <property type="term" value="P:establishment of mitotic spindle localization"/>
    <property type="evidence" value="ECO:0000318"/>
    <property type="project" value="GO_Central"/>
</dbReference>
<sequence length="451" mass="49144">MAVPSEEELQSLKYSDLQRLAKSLGLKANLKADKLLKALKLYFQHEDQQDEGGRPPAPDLSDGHQEEEDAEPGSFVTDRRGGGQGAPEAGAEESVEVEESRPSVENLDGESEPGGSPKQESRAEDLVAVAEAAALARENSNGSAAGRPGVRGEPSSAIPPEGRIPRYVGRGGRCGKTQTKPTTPHFRKLHEAHFLKMESIDTYIERKRKRLEALDGSVKEMKTLTKKANLLRTPQSSAKKRPGGGLLLSPAPVRGRPPAYTPGGPRRSPRTPLGTANKSILGPRLPFKPSVLSATKMNVRFSAATRDNEHKRSLTKTPARKPSADRGGDRRERAAARGKKGRDSGAAVTPFKFTAVTARTPVTGKPTFDLKASLSRPLSYEPHRGRLRPWGEAKENTAQGEGATRIEFHKKTYKQPRLRTREEKRKRQNQDRKGKKASVLGARRGLVVAAD</sequence>
<dbReference type="PANTHER" id="PTHR15874:SF1">
    <property type="entry name" value="NUCLEOLAR AND SPINDLE-ASSOCIATED PROTEIN 1"/>
    <property type="match status" value="1"/>
</dbReference>
<dbReference type="OrthoDB" id="3258416at2759"/>
<dbReference type="Ensembl" id="ENSOANT00000007135.3">
    <property type="protein sequence ID" value="ENSOANP00000007133.3"/>
    <property type="gene ID" value="ENSOANG00000004499.3"/>
</dbReference>
<keyword evidence="10" id="KW-0539">Nucleus</keyword>
<dbReference type="Pfam" id="PF16006">
    <property type="entry name" value="NUSAP"/>
    <property type="match status" value="1"/>
</dbReference>
<reference evidence="13" key="1">
    <citation type="submission" date="2025-08" db="UniProtKB">
        <authorList>
            <consortium name="Ensembl"/>
        </authorList>
    </citation>
    <scope>IDENTIFICATION</scope>
    <source>
        <strain evidence="13">Glennie</strain>
    </source>
</reference>
<dbReference type="InterPro" id="IPR026756">
    <property type="entry name" value="NuSAP"/>
</dbReference>
<feature type="region of interest" description="Disordered" evidence="12">
    <location>
        <begin position="302"/>
        <end position="346"/>
    </location>
</feature>
<dbReference type="GO" id="GO:0072686">
    <property type="term" value="C:mitotic spindle"/>
    <property type="evidence" value="ECO:0000318"/>
    <property type="project" value="GO_Central"/>
</dbReference>
<evidence type="ECO:0000256" key="6">
    <source>
        <dbReference type="ARBA" id="ARBA00022701"/>
    </source>
</evidence>
<evidence type="ECO:0000256" key="12">
    <source>
        <dbReference type="SAM" id="MobiDB-lite"/>
    </source>
</evidence>
<feature type="region of interest" description="Disordered" evidence="12">
    <location>
        <begin position="380"/>
        <end position="451"/>
    </location>
</feature>
<keyword evidence="9" id="KW-0206">Cytoskeleton</keyword>
<feature type="region of interest" description="Disordered" evidence="12">
    <location>
        <begin position="46"/>
        <end position="185"/>
    </location>
</feature>
<dbReference type="GO" id="GO:0007076">
    <property type="term" value="P:mitotic chromosome condensation"/>
    <property type="evidence" value="ECO:0000318"/>
    <property type="project" value="GO_Central"/>
</dbReference>
<feature type="region of interest" description="Disordered" evidence="12">
    <location>
        <begin position="226"/>
        <end position="288"/>
    </location>
</feature>
<comment type="subcellular location">
    <subcellularLocation>
        <location evidence="2">Cytoplasm</location>
        <location evidence="2">Cytoskeleton</location>
        <location evidence="2">Spindle</location>
    </subcellularLocation>
    <subcellularLocation>
        <location evidence="1">Nucleus</location>
    </subcellularLocation>
</comment>
<dbReference type="AlphaFoldDB" id="F7FW76"/>
<gene>
    <name evidence="13" type="primary">NUSAP1</name>
</gene>
<keyword evidence="14" id="KW-1185">Reference proteome</keyword>
<evidence type="ECO:0000256" key="8">
    <source>
        <dbReference type="ARBA" id="ARBA00023125"/>
    </source>
</evidence>
<evidence type="ECO:0000256" key="3">
    <source>
        <dbReference type="ARBA" id="ARBA00009702"/>
    </source>
</evidence>
<evidence type="ECO:0000313" key="13">
    <source>
        <dbReference type="Ensembl" id="ENSOANP00000007133.3"/>
    </source>
</evidence>
<evidence type="ECO:0000256" key="9">
    <source>
        <dbReference type="ARBA" id="ARBA00023212"/>
    </source>
</evidence>
<comment type="similarity">
    <text evidence="3">Belongs to the NUSAP family.</text>
</comment>
<proteinExistence type="inferred from homology"/>
<dbReference type="GO" id="GO:0005730">
    <property type="term" value="C:nucleolus"/>
    <property type="evidence" value="ECO:0000318"/>
    <property type="project" value="GO_Central"/>
</dbReference>
<keyword evidence="11" id="KW-0131">Cell cycle</keyword>
<feature type="compositionally biased region" description="Low complexity" evidence="12">
    <location>
        <begin position="126"/>
        <end position="136"/>
    </location>
</feature>
<feature type="compositionally biased region" description="Basic and acidic residues" evidence="12">
    <location>
        <begin position="381"/>
        <end position="395"/>
    </location>
</feature>
<evidence type="ECO:0000256" key="1">
    <source>
        <dbReference type="ARBA" id="ARBA00004123"/>
    </source>
</evidence>
<feature type="compositionally biased region" description="Basic and acidic residues" evidence="12">
    <location>
        <begin position="419"/>
        <end position="432"/>
    </location>
</feature>
<keyword evidence="7" id="KW-0498">Mitosis</keyword>
<dbReference type="PANTHER" id="PTHR15874">
    <property type="entry name" value="NUCLEOLAR AND SPINDLE-ASSOCIATED PROTEIN 1"/>
    <property type="match status" value="1"/>
</dbReference>
<dbReference type="KEGG" id="oaa:100091673"/>
<keyword evidence="5" id="KW-0132">Cell division</keyword>
<evidence type="ECO:0000256" key="11">
    <source>
        <dbReference type="ARBA" id="ARBA00023306"/>
    </source>
</evidence>
<dbReference type="GeneTree" id="ENSGT00390000006370"/>
<dbReference type="CTD" id="51203"/>
<dbReference type="Bgee" id="ENSOANG00000004499">
    <property type="expression patterns" value="Expressed in fibroblast and 7 other cell types or tissues"/>
</dbReference>
<dbReference type="eggNOG" id="ENOG502QVI7">
    <property type="taxonomic scope" value="Eukaryota"/>
</dbReference>
<evidence type="ECO:0000256" key="10">
    <source>
        <dbReference type="ARBA" id="ARBA00023242"/>
    </source>
</evidence>
<dbReference type="GO" id="GO:0008017">
    <property type="term" value="F:microtubule binding"/>
    <property type="evidence" value="ECO:0000318"/>
    <property type="project" value="GO_Central"/>
</dbReference>
<evidence type="ECO:0000256" key="5">
    <source>
        <dbReference type="ARBA" id="ARBA00022618"/>
    </source>
</evidence>
<dbReference type="InParanoid" id="F7FW76"/>
<evidence type="ECO:0000256" key="7">
    <source>
        <dbReference type="ARBA" id="ARBA00022776"/>
    </source>
</evidence>
<keyword evidence="6" id="KW-0493">Microtubule</keyword>
<dbReference type="GO" id="GO:0005874">
    <property type="term" value="C:microtubule"/>
    <property type="evidence" value="ECO:0007669"/>
    <property type="project" value="UniProtKB-KW"/>
</dbReference>
<reference evidence="13" key="2">
    <citation type="submission" date="2025-09" db="UniProtKB">
        <authorList>
            <consortium name="Ensembl"/>
        </authorList>
    </citation>
    <scope>IDENTIFICATION</scope>
    <source>
        <strain evidence="13">Glennie</strain>
    </source>
</reference>
<evidence type="ECO:0000256" key="2">
    <source>
        <dbReference type="ARBA" id="ARBA00004186"/>
    </source>
</evidence>
<dbReference type="STRING" id="9258.ENSOANP00000007133"/>
<evidence type="ECO:0000313" key="14">
    <source>
        <dbReference type="Proteomes" id="UP000002279"/>
    </source>
</evidence>